<evidence type="ECO:0000256" key="1">
    <source>
        <dbReference type="ARBA" id="ARBA00004496"/>
    </source>
</evidence>
<feature type="site" description="Transition state stabilizer" evidence="11">
    <location>
        <position position="240"/>
    </location>
</feature>
<keyword evidence="6 11" id="KW-0479">Metal-binding</keyword>
<feature type="binding site" evidence="11">
    <location>
        <begin position="282"/>
        <end position="284"/>
    </location>
    <ligand>
        <name>ATP</name>
        <dbReference type="ChEBI" id="CHEBI:30616"/>
    </ligand>
</feature>
<evidence type="ECO:0000256" key="9">
    <source>
        <dbReference type="ARBA" id="ARBA00022840"/>
    </source>
</evidence>
<comment type="function">
    <text evidence="11">Catalyzes the formation of acetyl phosphate from acetate and ATP. Can also catalyze the reverse reaction.</text>
</comment>
<dbReference type="FunFam" id="3.30.420.40:FF:000041">
    <property type="entry name" value="Acetate kinase"/>
    <property type="match status" value="1"/>
</dbReference>
<dbReference type="NCBIfam" id="TIGR00016">
    <property type="entry name" value="ackA"/>
    <property type="match status" value="1"/>
</dbReference>
<dbReference type="GO" id="GO:0005829">
    <property type="term" value="C:cytosol"/>
    <property type="evidence" value="ECO:0007669"/>
    <property type="project" value="TreeGrafter"/>
</dbReference>
<dbReference type="Proteomes" id="UP000189426">
    <property type="component" value="Unassembled WGS sequence"/>
</dbReference>
<evidence type="ECO:0000256" key="4">
    <source>
        <dbReference type="ARBA" id="ARBA00022490"/>
    </source>
</evidence>
<evidence type="ECO:0000313" key="14">
    <source>
        <dbReference type="Proteomes" id="UP000189426"/>
    </source>
</evidence>
<dbReference type="PRINTS" id="PR00471">
    <property type="entry name" value="ACETATEKNASE"/>
</dbReference>
<comment type="subcellular location">
    <subcellularLocation>
        <location evidence="1 11">Cytoplasm</location>
    </subcellularLocation>
</comment>
<dbReference type="InterPro" id="IPR023865">
    <property type="entry name" value="Aliphatic_acid_kinase_CS"/>
</dbReference>
<reference evidence="13 14" key="1">
    <citation type="submission" date="2016-10" db="EMBL/GenBank/DDBJ databases">
        <title>Rodentibacter gen. nov. and new species.</title>
        <authorList>
            <person name="Christensen H."/>
        </authorList>
    </citation>
    <scope>NUCLEOTIDE SEQUENCE [LARGE SCALE GENOMIC DNA]</scope>
    <source>
        <strain evidence="13 14">Ppn418</strain>
    </source>
</reference>
<dbReference type="InterPro" id="IPR004372">
    <property type="entry name" value="Ac/propionate_kinase"/>
</dbReference>
<keyword evidence="4 11" id="KW-0963">Cytoplasm</keyword>
<keyword evidence="10 11" id="KW-0460">Magnesium</keyword>
<proteinExistence type="inferred from homology"/>
<evidence type="ECO:0000256" key="5">
    <source>
        <dbReference type="ARBA" id="ARBA00022679"/>
    </source>
</evidence>
<evidence type="ECO:0000256" key="11">
    <source>
        <dbReference type="HAMAP-Rule" id="MF_00020"/>
    </source>
</evidence>
<dbReference type="GO" id="GO:0000287">
    <property type="term" value="F:magnesium ion binding"/>
    <property type="evidence" value="ECO:0007669"/>
    <property type="project" value="UniProtKB-UniRule"/>
</dbReference>
<dbReference type="SUPFAM" id="SSF53067">
    <property type="entry name" value="Actin-like ATPase domain"/>
    <property type="match status" value="2"/>
</dbReference>
<feature type="binding site" evidence="11">
    <location>
        <begin position="207"/>
        <end position="211"/>
    </location>
    <ligand>
        <name>ATP</name>
        <dbReference type="ChEBI" id="CHEBI:30616"/>
    </ligand>
</feature>
<comment type="subunit">
    <text evidence="3 11">Homodimer.</text>
</comment>
<dbReference type="InterPro" id="IPR043129">
    <property type="entry name" value="ATPase_NBD"/>
</dbReference>
<comment type="caution">
    <text evidence="13">The sequence shown here is derived from an EMBL/GenBank/DDBJ whole genome shotgun (WGS) entry which is preliminary data.</text>
</comment>
<evidence type="ECO:0000256" key="2">
    <source>
        <dbReference type="ARBA" id="ARBA00008748"/>
    </source>
</evidence>
<dbReference type="Gene3D" id="3.30.420.40">
    <property type="match status" value="2"/>
</dbReference>
<evidence type="ECO:0000313" key="13">
    <source>
        <dbReference type="EMBL" id="OOF40137.1"/>
    </source>
</evidence>
<feature type="binding site" evidence="11">
    <location>
        <position position="388"/>
    </location>
    <ligand>
        <name>Mg(2+)</name>
        <dbReference type="ChEBI" id="CHEBI:18420"/>
    </ligand>
</feature>
<dbReference type="RefSeq" id="WP_077493763.1">
    <property type="nucleotide sequence ID" value="NZ_MLHG01000026.1"/>
</dbReference>
<dbReference type="PROSITE" id="PS01076">
    <property type="entry name" value="ACETATE_KINASE_2"/>
    <property type="match status" value="1"/>
</dbReference>
<feature type="binding site" evidence="11">
    <location>
        <position position="88"/>
    </location>
    <ligand>
        <name>substrate</name>
    </ligand>
</feature>
<comment type="catalytic activity">
    <reaction evidence="11">
        <text>acetate + ATP = acetyl phosphate + ADP</text>
        <dbReference type="Rhea" id="RHEA:11352"/>
        <dbReference type="ChEBI" id="CHEBI:22191"/>
        <dbReference type="ChEBI" id="CHEBI:30089"/>
        <dbReference type="ChEBI" id="CHEBI:30616"/>
        <dbReference type="ChEBI" id="CHEBI:456216"/>
        <dbReference type="EC" id="2.7.2.1"/>
    </reaction>
</comment>
<gene>
    <name evidence="11" type="primary">ackA</name>
    <name evidence="13" type="ORF">BKK47_04690</name>
</gene>
<comment type="pathway">
    <text evidence="11">Metabolic intermediate biosynthesis; acetyl-CoA biosynthesis; acetyl-CoA from acetate: step 1/2.</text>
</comment>
<evidence type="ECO:0000256" key="12">
    <source>
        <dbReference type="RuleBase" id="RU003835"/>
    </source>
</evidence>
<dbReference type="GO" id="GO:0006083">
    <property type="term" value="P:acetate metabolic process"/>
    <property type="evidence" value="ECO:0007669"/>
    <property type="project" value="TreeGrafter"/>
</dbReference>
<organism evidence="13 14">
    <name type="scientific">Rodentibacter mrazii</name>
    <dbReference type="NCBI Taxonomy" id="1908257"/>
    <lineage>
        <taxon>Bacteria</taxon>
        <taxon>Pseudomonadati</taxon>
        <taxon>Pseudomonadota</taxon>
        <taxon>Gammaproteobacteria</taxon>
        <taxon>Pasteurellales</taxon>
        <taxon>Pasteurellaceae</taxon>
        <taxon>Rodentibacter</taxon>
    </lineage>
</organism>
<dbReference type="PANTHER" id="PTHR21060">
    <property type="entry name" value="ACETATE KINASE"/>
    <property type="match status" value="1"/>
</dbReference>
<feature type="binding site" evidence="11">
    <location>
        <begin position="333"/>
        <end position="337"/>
    </location>
    <ligand>
        <name>ATP</name>
        <dbReference type="ChEBI" id="CHEBI:30616"/>
    </ligand>
</feature>
<feature type="binding site" evidence="11">
    <location>
        <position position="16"/>
    </location>
    <ligand>
        <name>ATP</name>
        <dbReference type="ChEBI" id="CHEBI:30616"/>
    </ligand>
</feature>
<evidence type="ECO:0000256" key="10">
    <source>
        <dbReference type="ARBA" id="ARBA00022842"/>
    </source>
</evidence>
<feature type="site" description="Transition state stabilizer" evidence="11">
    <location>
        <position position="179"/>
    </location>
</feature>
<keyword evidence="9 11" id="KW-0067">ATP-binding</keyword>
<keyword evidence="7 11" id="KW-0547">Nucleotide-binding</keyword>
<evidence type="ECO:0000256" key="6">
    <source>
        <dbReference type="ARBA" id="ARBA00022723"/>
    </source>
</evidence>
<comment type="cofactor">
    <cofactor evidence="11">
        <name>Mg(2+)</name>
        <dbReference type="ChEBI" id="CHEBI:18420"/>
    </cofactor>
    <cofactor evidence="11">
        <name>Mn(2+)</name>
        <dbReference type="ChEBI" id="CHEBI:29035"/>
    </cofactor>
    <text evidence="11">Mg(2+). Can also accept Mn(2+).</text>
</comment>
<keyword evidence="5 11" id="KW-0808">Transferase</keyword>
<accession>A0A1V3IGE8</accession>
<name>A0A1V3IGE8_9PAST</name>
<dbReference type="GO" id="GO:0008776">
    <property type="term" value="F:acetate kinase activity"/>
    <property type="evidence" value="ECO:0007669"/>
    <property type="project" value="UniProtKB-UniRule"/>
</dbReference>
<dbReference type="PIRSF" id="PIRSF000722">
    <property type="entry name" value="Acetate_prop_kin"/>
    <property type="match status" value="1"/>
</dbReference>
<protein>
    <recommendedName>
        <fullName evidence="11">Acetate kinase</fullName>
        <ecNumber evidence="11">2.7.2.1</ecNumber>
    </recommendedName>
    <alternativeName>
        <fullName evidence="11">Acetokinase</fullName>
    </alternativeName>
</protein>
<dbReference type="EC" id="2.7.2.1" evidence="11"/>
<dbReference type="CDD" id="cd24010">
    <property type="entry name" value="ASKHA_NBD_AcK_PK"/>
    <property type="match status" value="1"/>
</dbReference>
<sequence length="401" mass="43861">MSKLVLILNCGSSSLKFAILDPATGEEKLSGLAEAFFLPESRIKWKLNGEKGNADLGAGAAHIEALDFLASNIMTDELKNSIAAIGHRIVHGGEKYTKSVLINDDVIKNIEDAAQFAPLHNPAHLIGIREAFKAFPHLKDKNVAVFDTAFHQTMPEEAYLYALPYSLYEDNGIRRYGAHGTSHFFISREVAKRVGKPVDQVNTIICHLGNGGSVSVVRHGECIDTSMGLTPLEGLVMGTRCGDIDPAIIFYLYKNLGMSMDQIEETLVKKSGLLGLTGVTSDCRYSEDNYENPSHPEAKRALDVYSYRLAKYIGAYMAALGDDYLDAIAFTGGIGENSAQVRRLTLNHLKLFGIKIDEERNLAARFGNEGVITADDSKFKAIVLPTNEELVIAQDTAKLSF</sequence>
<dbReference type="HAMAP" id="MF_00020">
    <property type="entry name" value="Acetate_kinase"/>
    <property type="match status" value="1"/>
</dbReference>
<dbReference type="PROSITE" id="PS01075">
    <property type="entry name" value="ACETATE_KINASE_1"/>
    <property type="match status" value="1"/>
</dbReference>
<evidence type="ECO:0000256" key="3">
    <source>
        <dbReference type="ARBA" id="ARBA00011738"/>
    </source>
</evidence>
<feature type="binding site" evidence="11">
    <location>
        <position position="9"/>
    </location>
    <ligand>
        <name>Mg(2+)</name>
        <dbReference type="ChEBI" id="CHEBI:18420"/>
    </ligand>
</feature>
<evidence type="ECO:0000256" key="8">
    <source>
        <dbReference type="ARBA" id="ARBA00022777"/>
    </source>
</evidence>
<dbReference type="UniPathway" id="UPA00340">
    <property type="reaction ID" value="UER00458"/>
</dbReference>
<dbReference type="EMBL" id="MLHG01000026">
    <property type="protein sequence ID" value="OOF40137.1"/>
    <property type="molecule type" value="Genomic_DNA"/>
</dbReference>
<dbReference type="GO" id="GO:0005524">
    <property type="term" value="F:ATP binding"/>
    <property type="evidence" value="ECO:0007669"/>
    <property type="project" value="UniProtKB-KW"/>
</dbReference>
<dbReference type="InterPro" id="IPR000890">
    <property type="entry name" value="Aliphatic_acid_kin_short-chain"/>
</dbReference>
<comment type="similarity">
    <text evidence="2 11 12">Belongs to the acetokinase family.</text>
</comment>
<dbReference type="PANTHER" id="PTHR21060:SF21">
    <property type="entry name" value="ACETATE KINASE"/>
    <property type="match status" value="1"/>
</dbReference>
<feature type="active site" description="Proton donor/acceptor" evidence="11">
    <location>
        <position position="147"/>
    </location>
</feature>
<dbReference type="FunFam" id="3.30.420.40:FF:000042">
    <property type="entry name" value="Acetate kinase"/>
    <property type="match status" value="1"/>
</dbReference>
<keyword evidence="8 11" id="KW-0418">Kinase</keyword>
<dbReference type="Pfam" id="PF00871">
    <property type="entry name" value="Acetate_kinase"/>
    <property type="match status" value="1"/>
</dbReference>
<dbReference type="AlphaFoldDB" id="A0A1V3IGE8"/>
<evidence type="ECO:0000256" key="7">
    <source>
        <dbReference type="ARBA" id="ARBA00022741"/>
    </source>
</evidence>
<dbReference type="GO" id="GO:0006085">
    <property type="term" value="P:acetyl-CoA biosynthetic process"/>
    <property type="evidence" value="ECO:0007669"/>
    <property type="project" value="UniProtKB-UniRule"/>
</dbReference>
<dbReference type="STRING" id="1908257.BKK47_04690"/>
<keyword evidence="14" id="KW-1185">Reference proteome</keyword>